<organism evidence="8 9">
    <name type="scientific">Ensete ventricosum</name>
    <name type="common">Abyssinian banana</name>
    <name type="synonym">Musa ensete</name>
    <dbReference type="NCBI Taxonomy" id="4639"/>
    <lineage>
        <taxon>Eukaryota</taxon>
        <taxon>Viridiplantae</taxon>
        <taxon>Streptophyta</taxon>
        <taxon>Embryophyta</taxon>
        <taxon>Tracheophyta</taxon>
        <taxon>Spermatophyta</taxon>
        <taxon>Magnoliopsida</taxon>
        <taxon>Liliopsida</taxon>
        <taxon>Zingiberales</taxon>
        <taxon>Musaceae</taxon>
        <taxon>Ensete</taxon>
    </lineage>
</organism>
<evidence type="ECO:0000313" key="8">
    <source>
        <dbReference type="EMBL" id="RRT45624.1"/>
    </source>
</evidence>
<evidence type="ECO:0000256" key="6">
    <source>
        <dbReference type="ARBA" id="ARBA00023136"/>
    </source>
</evidence>
<dbReference type="AlphaFoldDB" id="A0A426Y1N9"/>
<comment type="caution">
    <text evidence="8">The sequence shown here is derived from an EMBL/GenBank/DDBJ whole genome shotgun (WGS) entry which is preliminary data.</text>
</comment>
<accession>A0A426Y1N9</accession>
<dbReference type="GO" id="GO:0016020">
    <property type="term" value="C:membrane"/>
    <property type="evidence" value="ECO:0007669"/>
    <property type="project" value="UniProtKB-SubCell"/>
</dbReference>
<comment type="similarity">
    <text evidence="3 7">Belongs to the PRA1 family.</text>
</comment>
<keyword evidence="7" id="KW-0813">Transport</keyword>
<evidence type="ECO:0000256" key="5">
    <source>
        <dbReference type="ARBA" id="ARBA00022989"/>
    </source>
</evidence>
<feature type="transmembrane region" description="Helical" evidence="7">
    <location>
        <begin position="115"/>
        <end position="133"/>
    </location>
</feature>
<comment type="function">
    <text evidence="1 7">May be involved in both secretory and endocytic intracellular trafficking in the endosomal/prevacuolar compartments.</text>
</comment>
<feature type="transmembrane region" description="Helical" evidence="7">
    <location>
        <begin position="61"/>
        <end position="77"/>
    </location>
</feature>
<evidence type="ECO:0000313" key="9">
    <source>
        <dbReference type="Proteomes" id="UP000287651"/>
    </source>
</evidence>
<dbReference type="EMBL" id="AMZH03015716">
    <property type="protein sequence ID" value="RRT45624.1"/>
    <property type="molecule type" value="Genomic_DNA"/>
</dbReference>
<dbReference type="PANTHER" id="PTHR38519">
    <property type="entry name" value="PRA1 FAMILY PROTEIN"/>
    <property type="match status" value="1"/>
</dbReference>
<comment type="subcellular location">
    <subcellularLocation>
        <location evidence="2 7">Membrane</location>
        <topology evidence="2 7">Multi-pass membrane protein</topology>
    </subcellularLocation>
</comment>
<feature type="transmembrane region" description="Helical" evidence="7">
    <location>
        <begin position="83"/>
        <end position="103"/>
    </location>
</feature>
<proteinExistence type="inferred from homology"/>
<evidence type="ECO:0000256" key="2">
    <source>
        <dbReference type="ARBA" id="ARBA00004141"/>
    </source>
</evidence>
<keyword evidence="5 7" id="KW-1133">Transmembrane helix</keyword>
<protein>
    <recommendedName>
        <fullName evidence="7">PRA1 family protein</fullName>
    </recommendedName>
</protein>
<sequence>MASNGAVLRRSAAVVVERARAHARSTRKALARFARPQSFAAPPDAEAAAVRAVRNLASFRLYYALLLWVLLLASLFPRRRATMLFLMAASKVALFYGALLKAFPTSALLLRIIDRRLVVALTLAVILIELALTRALPQLLLAVGIGLPIILLHAVFRVRDDLLEDGDDKAAAVGAAGELDSVLEKKEDLELGCQ</sequence>
<reference evidence="8 9" key="1">
    <citation type="journal article" date="2014" name="Agronomy (Basel)">
        <title>A Draft Genome Sequence for Ensete ventricosum, the Drought-Tolerant Tree Against Hunger.</title>
        <authorList>
            <person name="Harrison J."/>
            <person name="Moore K.A."/>
            <person name="Paszkiewicz K."/>
            <person name="Jones T."/>
            <person name="Grant M."/>
            <person name="Ambacheew D."/>
            <person name="Muzemil S."/>
            <person name="Studholme D.J."/>
        </authorList>
    </citation>
    <scope>NUCLEOTIDE SEQUENCE [LARGE SCALE GENOMIC DNA]</scope>
</reference>
<keyword evidence="4 7" id="KW-0812">Transmembrane</keyword>
<evidence type="ECO:0000256" key="1">
    <source>
        <dbReference type="ARBA" id="ARBA00002501"/>
    </source>
</evidence>
<dbReference type="Pfam" id="PF03208">
    <property type="entry name" value="PRA1"/>
    <property type="match status" value="1"/>
</dbReference>
<dbReference type="PANTHER" id="PTHR38519:SF3">
    <property type="entry name" value="PRA1 FAMILY PROTEIN"/>
    <property type="match status" value="1"/>
</dbReference>
<dbReference type="InterPro" id="IPR004895">
    <property type="entry name" value="Prenylated_rab_accept_PRA1"/>
</dbReference>
<keyword evidence="6 7" id="KW-0472">Membrane</keyword>
<evidence type="ECO:0000256" key="3">
    <source>
        <dbReference type="ARBA" id="ARBA00006483"/>
    </source>
</evidence>
<evidence type="ECO:0000256" key="4">
    <source>
        <dbReference type="ARBA" id="ARBA00022692"/>
    </source>
</evidence>
<feature type="transmembrane region" description="Helical" evidence="7">
    <location>
        <begin position="139"/>
        <end position="156"/>
    </location>
</feature>
<dbReference type="GO" id="GO:0005783">
    <property type="term" value="C:endoplasmic reticulum"/>
    <property type="evidence" value="ECO:0007669"/>
    <property type="project" value="UniProtKB-ARBA"/>
</dbReference>
<name>A0A426Y1N9_ENSVE</name>
<gene>
    <name evidence="8" type="ORF">B296_00034718</name>
</gene>
<dbReference type="Proteomes" id="UP000287651">
    <property type="component" value="Unassembled WGS sequence"/>
</dbReference>
<evidence type="ECO:0000256" key="7">
    <source>
        <dbReference type="RuleBase" id="RU363107"/>
    </source>
</evidence>
<dbReference type="GO" id="GO:0016192">
    <property type="term" value="P:vesicle-mediated transport"/>
    <property type="evidence" value="ECO:0007669"/>
    <property type="project" value="UniProtKB-ARBA"/>
</dbReference>